<sequence length="315" mass="34031">MCWPEGLPLRAGAKLLISFQRSSLTLLECGRAAARSRCHTMDPGEGPARRADTPAKPGKSAGLPSRKRPRSHSPQDSPHQVVRLPDEDDTEEACSVRGPAHEYMLRLQPNDYRYYNVTRTAYTDTDIKFVIPAMKVDGELVPEAHEWVSRRSSRIARIAYEDKHWKGAKGTGAWKIVGGAGNKSQKSQKRSSRQSRASSMADEGSLEAQLPARATSSFDEEAEQPACAVSSPAEAAQPATRPDSGGAASDASIPVSGAEFLHADPYASNGRGLRRPRAQTPEAMVAWGAQAEWCSFHQCPVIPGFAVTRSAAQGP</sequence>
<accession>A0AAW1P0U6</accession>
<feature type="region of interest" description="Disordered" evidence="1">
    <location>
        <begin position="37"/>
        <end position="92"/>
    </location>
</feature>
<dbReference type="AlphaFoldDB" id="A0AAW1P0U6"/>
<proteinExistence type="predicted"/>
<evidence type="ECO:0000256" key="1">
    <source>
        <dbReference type="SAM" id="MobiDB-lite"/>
    </source>
</evidence>
<dbReference type="EMBL" id="JALJOQ010000076">
    <property type="protein sequence ID" value="KAK9801413.1"/>
    <property type="molecule type" value="Genomic_DNA"/>
</dbReference>
<evidence type="ECO:0000313" key="3">
    <source>
        <dbReference type="Proteomes" id="UP001465755"/>
    </source>
</evidence>
<feature type="compositionally biased region" description="Basic and acidic residues" evidence="1">
    <location>
        <begin position="39"/>
        <end position="53"/>
    </location>
</feature>
<gene>
    <name evidence="2" type="ORF">WJX73_008448</name>
</gene>
<comment type="caution">
    <text evidence="2">The sequence shown here is derived from an EMBL/GenBank/DDBJ whole genome shotgun (WGS) entry which is preliminary data.</text>
</comment>
<dbReference type="Proteomes" id="UP001465755">
    <property type="component" value="Unassembled WGS sequence"/>
</dbReference>
<reference evidence="2 3" key="1">
    <citation type="journal article" date="2024" name="Nat. Commun.">
        <title>Phylogenomics reveals the evolutionary origins of lichenization in chlorophyte algae.</title>
        <authorList>
            <person name="Puginier C."/>
            <person name="Libourel C."/>
            <person name="Otte J."/>
            <person name="Skaloud P."/>
            <person name="Haon M."/>
            <person name="Grisel S."/>
            <person name="Petersen M."/>
            <person name="Berrin J.G."/>
            <person name="Delaux P.M."/>
            <person name="Dal Grande F."/>
            <person name="Keller J."/>
        </authorList>
    </citation>
    <scope>NUCLEOTIDE SEQUENCE [LARGE SCALE GENOMIC DNA]</scope>
    <source>
        <strain evidence="2 3">SAG 2036</strain>
    </source>
</reference>
<evidence type="ECO:0000313" key="2">
    <source>
        <dbReference type="EMBL" id="KAK9801413.1"/>
    </source>
</evidence>
<protein>
    <submittedName>
        <fullName evidence="2">Uncharacterized protein</fullName>
    </submittedName>
</protein>
<name>A0AAW1P0U6_9CHLO</name>
<keyword evidence="3" id="KW-1185">Reference proteome</keyword>
<feature type="region of interest" description="Disordered" evidence="1">
    <location>
        <begin position="172"/>
        <end position="252"/>
    </location>
</feature>
<organism evidence="2 3">
    <name type="scientific">Symbiochloris irregularis</name>
    <dbReference type="NCBI Taxonomy" id="706552"/>
    <lineage>
        <taxon>Eukaryota</taxon>
        <taxon>Viridiplantae</taxon>
        <taxon>Chlorophyta</taxon>
        <taxon>core chlorophytes</taxon>
        <taxon>Trebouxiophyceae</taxon>
        <taxon>Trebouxiales</taxon>
        <taxon>Trebouxiaceae</taxon>
        <taxon>Symbiochloris</taxon>
    </lineage>
</organism>